<organism evidence="1 2">
    <name type="scientific">Penicillium oxalicum (strain 114-2 / CGMCC 5302)</name>
    <name type="common">Penicillium decumbens</name>
    <dbReference type="NCBI Taxonomy" id="933388"/>
    <lineage>
        <taxon>Eukaryota</taxon>
        <taxon>Fungi</taxon>
        <taxon>Dikarya</taxon>
        <taxon>Ascomycota</taxon>
        <taxon>Pezizomycotina</taxon>
        <taxon>Eurotiomycetes</taxon>
        <taxon>Eurotiomycetidae</taxon>
        <taxon>Eurotiales</taxon>
        <taxon>Aspergillaceae</taxon>
        <taxon>Penicillium</taxon>
    </lineage>
</organism>
<accession>S7ZCS8</accession>
<gene>
    <name evidence="1" type="ORF">PDE_03025</name>
</gene>
<reference evidence="1 2" key="1">
    <citation type="journal article" date="2013" name="PLoS ONE">
        <title>Genomic and secretomic analyses reveal unique features of the lignocellulolytic enzyme system of Penicillium decumbens.</title>
        <authorList>
            <person name="Liu G."/>
            <person name="Zhang L."/>
            <person name="Wei X."/>
            <person name="Zou G."/>
            <person name="Qin Y."/>
            <person name="Ma L."/>
            <person name="Li J."/>
            <person name="Zheng H."/>
            <person name="Wang S."/>
            <person name="Wang C."/>
            <person name="Xun L."/>
            <person name="Zhao G.-P."/>
            <person name="Zhou Z."/>
            <person name="Qu Y."/>
        </authorList>
    </citation>
    <scope>NUCLEOTIDE SEQUENCE [LARGE SCALE GENOMIC DNA]</scope>
    <source>
        <strain evidence="2">114-2 / CGMCC 5302</strain>
    </source>
</reference>
<name>S7ZCS8_PENO1</name>
<dbReference type="Proteomes" id="UP000019376">
    <property type="component" value="Unassembled WGS sequence"/>
</dbReference>
<evidence type="ECO:0000313" key="1">
    <source>
        <dbReference type="EMBL" id="EPS28079.1"/>
    </source>
</evidence>
<keyword evidence="2" id="KW-1185">Reference proteome</keyword>
<evidence type="ECO:0000313" key="2">
    <source>
        <dbReference type="Proteomes" id="UP000019376"/>
    </source>
</evidence>
<protein>
    <submittedName>
        <fullName evidence="1">Uncharacterized protein</fullName>
    </submittedName>
</protein>
<sequence>MLYRWIVETQGEALDDALIARVVLQVHRSYHVKTASEWMEMDCSPLSCLVSLSRWRWMAISTPRRISRASSRGGYTFAPIFVVESLGRLDTSPPQDITQSLFASSETFHFREGIVFDLSTVYDTLLVAPCFLVSLSPSSVTRFSLSGPVCPARLLHF</sequence>
<dbReference type="HOGENOM" id="CLU_1678521_0_0_1"/>
<dbReference type="EMBL" id="KB644410">
    <property type="protein sequence ID" value="EPS28079.1"/>
    <property type="molecule type" value="Genomic_DNA"/>
</dbReference>
<proteinExistence type="predicted"/>
<dbReference type="AlphaFoldDB" id="S7ZCS8"/>